<organism evidence="2 3">
    <name type="scientific">Shewanella inventionis</name>
    <dbReference type="NCBI Taxonomy" id="1738770"/>
    <lineage>
        <taxon>Bacteria</taxon>
        <taxon>Pseudomonadati</taxon>
        <taxon>Pseudomonadota</taxon>
        <taxon>Gammaproteobacteria</taxon>
        <taxon>Alteromonadales</taxon>
        <taxon>Shewanellaceae</taxon>
        <taxon>Shewanella</taxon>
    </lineage>
</organism>
<evidence type="ECO:0000256" key="1">
    <source>
        <dbReference type="SAM" id="Phobius"/>
    </source>
</evidence>
<dbReference type="InterPro" id="IPR008407">
    <property type="entry name" value="Brnchd-chn_aa_trnsp_AzlD"/>
</dbReference>
<evidence type="ECO:0000313" key="2">
    <source>
        <dbReference type="EMBL" id="GGB53798.1"/>
    </source>
</evidence>
<evidence type="ECO:0000313" key="3">
    <source>
        <dbReference type="Proteomes" id="UP000617555"/>
    </source>
</evidence>
<keyword evidence="3" id="KW-1185">Reference proteome</keyword>
<name>A0ABQ1IXX0_9GAMM</name>
<dbReference type="Proteomes" id="UP000617555">
    <property type="component" value="Unassembled WGS sequence"/>
</dbReference>
<proteinExistence type="predicted"/>
<dbReference type="Pfam" id="PF05437">
    <property type="entry name" value="AzlD"/>
    <property type="match status" value="1"/>
</dbReference>
<accession>A0ABQ1IXX0</accession>
<keyword evidence="1" id="KW-0472">Membrane</keyword>
<feature type="transmembrane region" description="Helical" evidence="1">
    <location>
        <begin position="36"/>
        <end position="55"/>
    </location>
</feature>
<feature type="transmembrane region" description="Helical" evidence="1">
    <location>
        <begin position="67"/>
        <end position="100"/>
    </location>
</feature>
<keyword evidence="1" id="KW-1133">Transmembrane helix</keyword>
<sequence>MTWLIILSMAAVVFVSRHLLLEPKIPLRLSKNTLTFLSYSAPAVLTAILAPIVFVPEGKLAISMHNPYLTCALVATVLAYITRNTLLTTVLSMGLFFFLYSP</sequence>
<keyword evidence="1" id="KW-0812">Transmembrane</keyword>
<dbReference type="EMBL" id="BMII01000009">
    <property type="protein sequence ID" value="GGB53798.1"/>
    <property type="molecule type" value="Genomic_DNA"/>
</dbReference>
<gene>
    <name evidence="2" type="ORF">GCM10011607_12930</name>
</gene>
<protein>
    <submittedName>
        <fullName evidence="2">Branched-chain amino acid ABC transporter</fullName>
    </submittedName>
</protein>
<reference evidence="3" key="1">
    <citation type="journal article" date="2019" name="Int. J. Syst. Evol. Microbiol.">
        <title>The Global Catalogue of Microorganisms (GCM) 10K type strain sequencing project: providing services to taxonomists for standard genome sequencing and annotation.</title>
        <authorList>
            <consortium name="The Broad Institute Genomics Platform"/>
            <consortium name="The Broad Institute Genome Sequencing Center for Infectious Disease"/>
            <person name="Wu L."/>
            <person name="Ma J."/>
        </authorList>
    </citation>
    <scope>NUCLEOTIDE SEQUENCE [LARGE SCALE GENOMIC DNA]</scope>
    <source>
        <strain evidence="3">CGMCC 1.15339</strain>
    </source>
</reference>
<comment type="caution">
    <text evidence="2">The sequence shown here is derived from an EMBL/GenBank/DDBJ whole genome shotgun (WGS) entry which is preliminary data.</text>
</comment>
<dbReference type="RefSeq" id="WP_188738185.1">
    <property type="nucleotide sequence ID" value="NZ_BMII01000009.1"/>
</dbReference>